<evidence type="ECO:0000313" key="2">
    <source>
        <dbReference type="EMBL" id="MFC4336963.1"/>
    </source>
</evidence>
<feature type="compositionally biased region" description="Acidic residues" evidence="1">
    <location>
        <begin position="261"/>
        <end position="272"/>
    </location>
</feature>
<dbReference type="Proteomes" id="UP001595823">
    <property type="component" value="Unassembled WGS sequence"/>
</dbReference>
<proteinExistence type="predicted"/>
<feature type="region of interest" description="Disordered" evidence="1">
    <location>
        <begin position="228"/>
        <end position="272"/>
    </location>
</feature>
<dbReference type="RefSeq" id="WP_380623430.1">
    <property type="nucleotide sequence ID" value="NZ_JBHSDK010000026.1"/>
</dbReference>
<keyword evidence="3" id="KW-1185">Reference proteome</keyword>
<feature type="region of interest" description="Disordered" evidence="1">
    <location>
        <begin position="1"/>
        <end position="21"/>
    </location>
</feature>
<evidence type="ECO:0008006" key="4">
    <source>
        <dbReference type="Google" id="ProtNLM"/>
    </source>
</evidence>
<sequence>MRLDEVEGAPDLPEGPEYGLENLDGRTRAALRSLNKQLAEVVGNRLIATAALIPFDPEAALEQAKYARKKASRVPEVREVVGVAAYMAGQWSTALSELKAAQRLTGTLDHVAMIADAERASGNPERAVDLFREHGKDTKIDVAVRVELLIVAAGARRDMGQGRAATTMLKVPALHSPKTDPWVARLRYAYAEALLAEGRTEEGLQWLEQAAAADEFGESGAAERILELEGVDFTDTEDMDAEEDDDPEDDSESPAESGDRDAEEGDDTPEQR</sequence>
<comment type="caution">
    <text evidence="2">The sequence shown here is derived from an EMBL/GenBank/DDBJ whole genome shotgun (WGS) entry which is preliminary data.</text>
</comment>
<name>A0ABV8U2T9_9ACTN</name>
<dbReference type="EMBL" id="JBHSDK010000026">
    <property type="protein sequence ID" value="MFC4336963.1"/>
    <property type="molecule type" value="Genomic_DNA"/>
</dbReference>
<dbReference type="InterPro" id="IPR011990">
    <property type="entry name" value="TPR-like_helical_dom_sf"/>
</dbReference>
<dbReference type="Gene3D" id="1.25.40.10">
    <property type="entry name" value="Tetratricopeptide repeat domain"/>
    <property type="match status" value="1"/>
</dbReference>
<protein>
    <recommendedName>
        <fullName evidence="4">Tetratricopeptide repeat protein</fullName>
    </recommendedName>
</protein>
<reference evidence="3" key="1">
    <citation type="journal article" date="2019" name="Int. J. Syst. Evol. Microbiol.">
        <title>The Global Catalogue of Microorganisms (GCM) 10K type strain sequencing project: providing services to taxonomists for standard genome sequencing and annotation.</title>
        <authorList>
            <consortium name="The Broad Institute Genomics Platform"/>
            <consortium name="The Broad Institute Genome Sequencing Center for Infectious Disease"/>
            <person name="Wu L."/>
            <person name="Ma J."/>
        </authorList>
    </citation>
    <scope>NUCLEOTIDE SEQUENCE [LARGE SCALE GENOMIC DNA]</scope>
    <source>
        <strain evidence="3">IBRC-M 10908</strain>
    </source>
</reference>
<gene>
    <name evidence="2" type="ORF">ACFPET_17305</name>
</gene>
<dbReference type="SUPFAM" id="SSF48452">
    <property type="entry name" value="TPR-like"/>
    <property type="match status" value="1"/>
</dbReference>
<organism evidence="2 3">
    <name type="scientific">Salininema proteolyticum</name>
    <dbReference type="NCBI Taxonomy" id="1607685"/>
    <lineage>
        <taxon>Bacteria</taxon>
        <taxon>Bacillati</taxon>
        <taxon>Actinomycetota</taxon>
        <taxon>Actinomycetes</taxon>
        <taxon>Glycomycetales</taxon>
        <taxon>Glycomycetaceae</taxon>
        <taxon>Salininema</taxon>
    </lineage>
</organism>
<feature type="compositionally biased region" description="Acidic residues" evidence="1">
    <location>
        <begin position="229"/>
        <end position="253"/>
    </location>
</feature>
<accession>A0ABV8U2T9</accession>
<evidence type="ECO:0000313" key="3">
    <source>
        <dbReference type="Proteomes" id="UP001595823"/>
    </source>
</evidence>
<evidence type="ECO:0000256" key="1">
    <source>
        <dbReference type="SAM" id="MobiDB-lite"/>
    </source>
</evidence>